<dbReference type="AlphaFoldDB" id="X1G6U6"/>
<gene>
    <name evidence="2" type="ORF">S03H2_36143</name>
</gene>
<comment type="caution">
    <text evidence="2">The sequence shown here is derived from an EMBL/GenBank/DDBJ whole genome shotgun (WGS) entry which is preliminary data.</text>
</comment>
<reference evidence="2" key="1">
    <citation type="journal article" date="2014" name="Front. Microbiol.">
        <title>High frequency of phylogenetically diverse reductive dehalogenase-homologous genes in deep subseafloor sedimentary metagenomes.</title>
        <authorList>
            <person name="Kawai M."/>
            <person name="Futagami T."/>
            <person name="Toyoda A."/>
            <person name="Takaki Y."/>
            <person name="Nishi S."/>
            <person name="Hori S."/>
            <person name="Arai W."/>
            <person name="Tsubouchi T."/>
            <person name="Morono Y."/>
            <person name="Uchiyama I."/>
            <person name="Ito T."/>
            <person name="Fujiyama A."/>
            <person name="Inagaki F."/>
            <person name="Takami H."/>
        </authorList>
    </citation>
    <scope>NUCLEOTIDE SEQUENCE</scope>
    <source>
        <strain evidence="2">Expedition CK06-06</strain>
    </source>
</reference>
<keyword evidence="1" id="KW-0472">Membrane</keyword>
<proteinExistence type="predicted"/>
<name>X1G6U6_9ZZZZ</name>
<evidence type="ECO:0000313" key="2">
    <source>
        <dbReference type="EMBL" id="GAH53636.1"/>
    </source>
</evidence>
<keyword evidence="1" id="KW-1133">Transmembrane helix</keyword>
<dbReference type="EMBL" id="BARU01022164">
    <property type="protein sequence ID" value="GAH53636.1"/>
    <property type="molecule type" value="Genomic_DNA"/>
</dbReference>
<feature type="transmembrane region" description="Helical" evidence="1">
    <location>
        <begin position="12"/>
        <end position="32"/>
    </location>
</feature>
<organism evidence="2">
    <name type="scientific">marine sediment metagenome</name>
    <dbReference type="NCBI Taxonomy" id="412755"/>
    <lineage>
        <taxon>unclassified sequences</taxon>
        <taxon>metagenomes</taxon>
        <taxon>ecological metagenomes</taxon>
    </lineage>
</organism>
<keyword evidence="1" id="KW-0812">Transmembrane</keyword>
<accession>X1G6U6</accession>
<sequence>MEIIEIMFRNWPWPIVFLIFIIMFREPIFEFLKRLKTLKIFSAVLETEIPAEQEIKEMPKSKEEIRKSIGGKNAKLKLTLKEYSILLKNINMRSLLIVFMVPS</sequence>
<protein>
    <submittedName>
        <fullName evidence="2">Uncharacterized protein</fullName>
    </submittedName>
</protein>
<evidence type="ECO:0000256" key="1">
    <source>
        <dbReference type="SAM" id="Phobius"/>
    </source>
</evidence>